<organism evidence="2 3">
    <name type="scientific">Parastrongyloides trichosuri</name>
    <name type="common">Possum-specific nematode worm</name>
    <dbReference type="NCBI Taxonomy" id="131310"/>
    <lineage>
        <taxon>Eukaryota</taxon>
        <taxon>Metazoa</taxon>
        <taxon>Ecdysozoa</taxon>
        <taxon>Nematoda</taxon>
        <taxon>Chromadorea</taxon>
        <taxon>Rhabditida</taxon>
        <taxon>Tylenchina</taxon>
        <taxon>Panagrolaimomorpha</taxon>
        <taxon>Strongyloidoidea</taxon>
        <taxon>Strongyloididae</taxon>
        <taxon>Parastrongyloides</taxon>
    </lineage>
</organism>
<evidence type="ECO:0000313" key="3">
    <source>
        <dbReference type="WBParaSite" id="PTRK_0001425800.1"/>
    </source>
</evidence>
<proteinExistence type="predicted"/>
<sequence>MDTVSCRMCLQQFNSLSLWRCHEYKEHIEKFLFSNQDKSFMNKSNETHILYSNKKLKTSCIIYGCRDIIYGKNLGRHVVKYHFHDGEPLKCNFCFSYFESHIATLIHAIKCSKYEVEKYIEEEEVQLLKIMDRNRKWIDVYESNYDLFSTCDFVLSGDKMNCELFSKECFNGSKIKLTLPLMIKMIDAYFGEKNEQRDQLETCFGVTDRNNYEQVYNFFHNIASTYPNFLNSLCQIFEYKPRKVGSEILISKERVIVGDYSFKDDISNLHLTEYFCPINEMIKSPNGVYYFVTYTNTLFTIGSHDEWKVKDGWHLNRDMLYELLYLAALYHDCSILYNLDKKHFNMLFITIGCHNEKSVKRIKELLHGISSILTFIYDKRLGVNTSHGRSRLSLFNSTNGDTDFIRTIVDNYKHFNSTRSINTNITEYDYKSQAESFKSIIECLPENFEYNGSYLTRIILHQYAPINFETLRRTFLLMPKQYIYIALDNRNSIESPNIYQAIINKKISTSCIDCLNVPNLRQTVDYDKETNAVLERKGNHVQENTIRSSKRNCTELESPNSLNKRLIEERLIVERGIRKLENIFEHICDKNIISSSKGKRKESFHEKDLRFRSEITIKKEVDIDNTTRQELFSTVSSNMERSTSQKNNDILNVPPFENTTLSTSEDNKNVSNKGIEQLQVSRNKMDCGLLGQCSMNIIRNENSDISQYSSMNQFIPNIDTTIPQISTNMNNCTVQQRQENMMSINTNSYNQPLSTISNVFNPIYTTSTSLQITQATLTTPSICGTYNNSFLSSFQNNNNYSLGPDNFNRQLSNSENLISKYLDNCDNANQQQQHQFYMDQNNMIQFNQKTCLQFPMNGPNVLPTYDNQSTHFQANHNTNLTNLTNLPPPTQQVYSQRGTNSRNAPYQINNHDNTKLSGEKKRTNRKQNNKARKNTSPPPAPVSQNRAPGNLSDRIFQDILRNIPLTTTLLPTPTNYNTLLGPDLSFNNTVTGPNPLNTTIGQCATNSISMSGMPLNIATSPFIPNLFQSSFSPQFSLMQTNSFLLNPASSQSINSVPGVPTLASPIVPMSPVFNTQQPIVSPTLLSPTFIVPPPSQQNSSCLSNNLNNTTSENSQNDSTTLSRGKKNN</sequence>
<feature type="compositionally biased region" description="Basic and acidic residues" evidence="1">
    <location>
        <begin position="912"/>
        <end position="921"/>
    </location>
</feature>
<dbReference type="WBParaSite" id="PTRK_0001425800.1">
    <property type="protein sequence ID" value="PTRK_0001425800.1"/>
    <property type="gene ID" value="PTRK_0001425800"/>
</dbReference>
<accession>A0A0N4ZZE8</accession>
<feature type="region of interest" description="Disordered" evidence="1">
    <location>
        <begin position="878"/>
        <end position="950"/>
    </location>
</feature>
<reference evidence="3" key="1">
    <citation type="submission" date="2017-02" db="UniProtKB">
        <authorList>
            <consortium name="WormBaseParasite"/>
        </authorList>
    </citation>
    <scope>IDENTIFICATION</scope>
</reference>
<keyword evidence="2" id="KW-1185">Reference proteome</keyword>
<feature type="compositionally biased region" description="Low complexity" evidence="1">
    <location>
        <begin position="1096"/>
        <end position="1116"/>
    </location>
</feature>
<feature type="region of interest" description="Disordered" evidence="1">
    <location>
        <begin position="1095"/>
        <end position="1128"/>
    </location>
</feature>
<feature type="compositionally biased region" description="Polar residues" evidence="1">
    <location>
        <begin position="891"/>
        <end position="911"/>
    </location>
</feature>
<evidence type="ECO:0000256" key="1">
    <source>
        <dbReference type="SAM" id="MobiDB-lite"/>
    </source>
</evidence>
<name>A0A0N4ZZE8_PARTI</name>
<evidence type="ECO:0000313" key="2">
    <source>
        <dbReference type="Proteomes" id="UP000038045"/>
    </source>
</evidence>
<dbReference type="Proteomes" id="UP000038045">
    <property type="component" value="Unplaced"/>
</dbReference>
<feature type="compositionally biased region" description="Basic residues" evidence="1">
    <location>
        <begin position="922"/>
        <end position="933"/>
    </location>
</feature>
<protein>
    <submittedName>
        <fullName evidence="3">C2H2-type domain-containing protein</fullName>
    </submittedName>
</protein>
<dbReference type="AlphaFoldDB" id="A0A0N4ZZE8"/>